<dbReference type="GO" id="GO:0006355">
    <property type="term" value="P:regulation of DNA-templated transcription"/>
    <property type="evidence" value="ECO:0007669"/>
    <property type="project" value="InterPro"/>
</dbReference>
<dbReference type="Gene3D" id="2.20.25.110">
    <property type="entry name" value="S-adenosyl-L-methionine-dependent methyltransferases"/>
    <property type="match status" value="1"/>
</dbReference>
<dbReference type="InterPro" id="IPR016032">
    <property type="entry name" value="Sig_transdc_resp-reg_C-effctor"/>
</dbReference>
<dbReference type="Gene3D" id="1.10.10.10">
    <property type="entry name" value="Winged helix-like DNA-binding domain superfamily/Winged helix DNA-binding domain"/>
    <property type="match status" value="1"/>
</dbReference>
<name>A0A143PH69_LUTPR</name>
<evidence type="ECO:0000256" key="2">
    <source>
        <dbReference type="ARBA" id="ARBA00023125"/>
    </source>
</evidence>
<dbReference type="SUPFAM" id="SSF53335">
    <property type="entry name" value="S-adenosyl-L-methionine-dependent methyltransferases"/>
    <property type="match status" value="1"/>
</dbReference>
<dbReference type="SMART" id="SM00862">
    <property type="entry name" value="Trans_reg_C"/>
    <property type="match status" value="1"/>
</dbReference>
<dbReference type="InterPro" id="IPR036388">
    <property type="entry name" value="WH-like_DNA-bd_sf"/>
</dbReference>
<dbReference type="CDD" id="cd02440">
    <property type="entry name" value="AdoMet_MTases"/>
    <property type="match status" value="1"/>
</dbReference>
<dbReference type="Gene3D" id="3.40.50.150">
    <property type="entry name" value="Vaccinia Virus protein VP39"/>
    <property type="match status" value="1"/>
</dbReference>
<dbReference type="AlphaFoldDB" id="A0A143PH69"/>
<feature type="domain" description="OmpR/PhoB-type" evidence="4">
    <location>
        <begin position="5"/>
        <end position="105"/>
    </location>
</feature>
<proteinExistence type="predicted"/>
<keyword evidence="1" id="KW-0808">Transferase</keyword>
<dbReference type="GO" id="GO:0003677">
    <property type="term" value="F:DNA binding"/>
    <property type="evidence" value="ECO:0007669"/>
    <property type="project" value="UniProtKB-UniRule"/>
</dbReference>
<dbReference type="PROSITE" id="PS51755">
    <property type="entry name" value="OMPR_PHOB"/>
    <property type="match status" value="1"/>
</dbReference>
<evidence type="ECO:0000313" key="5">
    <source>
        <dbReference type="EMBL" id="AMY07907.1"/>
    </source>
</evidence>
<dbReference type="PANTHER" id="PTHR43861">
    <property type="entry name" value="TRANS-ACONITATE 2-METHYLTRANSFERASE-RELATED"/>
    <property type="match status" value="1"/>
</dbReference>
<sequence length="377" mass="42861">MSGDPHFVRFAGFTLDLRSGELARNGRRLLLPEQPFRILTLLVRSPGSLVTRDDLRRELWGQDTFVDFEHSINAAIKRLREALGDSAARSQFVETLPRRGYRFKVAVDVAPPASQEVPINAPYALLARFYDVLCGYAAPINRHARRQILCAVLPSVKSVCDVGCGTGETALDLARHGLEVDALDDSRVFCETVRARARRAGLAVTVHCDDMRDFRLPRPVDLVLAEFASLNNLADRRDLPRVMHAVARALADGGWFCFDVNTPRSLRVEYPQTFWLEDSRFKLVQHGSVETDGRRARLDFEWLLPAGRLWRHVRETLWHVSWTDSEIKQALRVAGFELVRYFDGVDVRPQRPGTTRGTDAYYLARKGRPGQRRRART</sequence>
<dbReference type="GO" id="GO:0016740">
    <property type="term" value="F:transferase activity"/>
    <property type="evidence" value="ECO:0007669"/>
    <property type="project" value="UniProtKB-KW"/>
</dbReference>
<dbReference type="InterPro" id="IPR041698">
    <property type="entry name" value="Methyltransf_25"/>
</dbReference>
<accession>A0A143PH69</accession>
<dbReference type="InterPro" id="IPR001867">
    <property type="entry name" value="OmpR/PhoB-type_DNA-bd"/>
</dbReference>
<keyword evidence="2 3" id="KW-0238">DNA-binding</keyword>
<dbReference type="CDD" id="cd00383">
    <property type="entry name" value="trans_reg_C"/>
    <property type="match status" value="1"/>
</dbReference>
<feature type="DNA-binding region" description="OmpR/PhoB-type" evidence="3">
    <location>
        <begin position="5"/>
        <end position="105"/>
    </location>
</feature>
<dbReference type="EMBL" id="CP015136">
    <property type="protein sequence ID" value="AMY07907.1"/>
    <property type="molecule type" value="Genomic_DNA"/>
</dbReference>
<dbReference type="InterPro" id="IPR029063">
    <property type="entry name" value="SAM-dependent_MTases_sf"/>
</dbReference>
<reference evidence="5 6" key="1">
    <citation type="journal article" date="2016" name="Genome Announc.">
        <title>First Complete Genome Sequence of a Subdivision 6 Acidobacterium Strain.</title>
        <authorList>
            <person name="Huang S."/>
            <person name="Vieira S."/>
            <person name="Bunk B."/>
            <person name="Riedel T."/>
            <person name="Sproer C."/>
            <person name="Overmann J."/>
        </authorList>
    </citation>
    <scope>NUCLEOTIDE SEQUENCE [LARGE SCALE GENOMIC DNA]</scope>
    <source>
        <strain evidence="6">DSM 100886 HEG_-6_39</strain>
    </source>
</reference>
<evidence type="ECO:0000313" key="6">
    <source>
        <dbReference type="Proteomes" id="UP000076079"/>
    </source>
</evidence>
<protein>
    <submittedName>
        <fullName evidence="5">Transcriptional activator CadC</fullName>
    </submittedName>
</protein>
<dbReference type="Pfam" id="PF00486">
    <property type="entry name" value="Trans_reg_C"/>
    <property type="match status" value="1"/>
</dbReference>
<evidence type="ECO:0000256" key="1">
    <source>
        <dbReference type="ARBA" id="ARBA00022679"/>
    </source>
</evidence>
<dbReference type="Proteomes" id="UP000076079">
    <property type="component" value="Chromosome"/>
</dbReference>
<dbReference type="Pfam" id="PF13649">
    <property type="entry name" value="Methyltransf_25"/>
    <property type="match status" value="1"/>
</dbReference>
<evidence type="ECO:0000256" key="3">
    <source>
        <dbReference type="PROSITE-ProRule" id="PRU01091"/>
    </source>
</evidence>
<keyword evidence="6" id="KW-1185">Reference proteome</keyword>
<gene>
    <name evidence="5" type="primary">cadC_4</name>
    <name evidence="5" type="ORF">LuPra_01090</name>
</gene>
<dbReference type="SUPFAM" id="SSF46894">
    <property type="entry name" value="C-terminal effector domain of the bipartite response regulators"/>
    <property type="match status" value="1"/>
</dbReference>
<evidence type="ECO:0000259" key="4">
    <source>
        <dbReference type="PROSITE" id="PS51755"/>
    </source>
</evidence>
<dbReference type="GO" id="GO:0000160">
    <property type="term" value="P:phosphorelay signal transduction system"/>
    <property type="evidence" value="ECO:0007669"/>
    <property type="project" value="InterPro"/>
</dbReference>
<organism evidence="5 6">
    <name type="scientific">Luteitalea pratensis</name>
    <dbReference type="NCBI Taxonomy" id="1855912"/>
    <lineage>
        <taxon>Bacteria</taxon>
        <taxon>Pseudomonadati</taxon>
        <taxon>Acidobacteriota</taxon>
        <taxon>Vicinamibacteria</taxon>
        <taxon>Vicinamibacterales</taxon>
        <taxon>Vicinamibacteraceae</taxon>
        <taxon>Luteitalea</taxon>
    </lineage>
</organism>
<reference evidence="6" key="2">
    <citation type="submission" date="2016-04" db="EMBL/GenBank/DDBJ databases">
        <title>First Complete Genome Sequence of a Subdivision 6 Acidobacterium.</title>
        <authorList>
            <person name="Huang S."/>
            <person name="Vieira S."/>
            <person name="Bunk B."/>
            <person name="Riedel T."/>
            <person name="Sproeer C."/>
            <person name="Overmann J."/>
        </authorList>
    </citation>
    <scope>NUCLEOTIDE SEQUENCE [LARGE SCALE GENOMIC DNA]</scope>
    <source>
        <strain evidence="6">DSM 100886 HEG_-6_39</strain>
    </source>
</reference>
<dbReference type="KEGG" id="abac:LuPra_01090"/>
<dbReference type="RefSeq" id="WP_110169798.1">
    <property type="nucleotide sequence ID" value="NZ_CP015136.1"/>
</dbReference>